<dbReference type="Pfam" id="PF04250">
    <property type="entry name" value="DUF429"/>
    <property type="match status" value="1"/>
</dbReference>
<dbReference type="eggNOG" id="ENOG502ZQT7">
    <property type="taxonomic scope" value="Bacteria"/>
</dbReference>
<proteinExistence type="predicted"/>
<organism evidence="1 2">
    <name type="scientific">Pseudobdellovibrio exovorus JSS</name>
    <dbReference type="NCBI Taxonomy" id="1184267"/>
    <lineage>
        <taxon>Bacteria</taxon>
        <taxon>Pseudomonadati</taxon>
        <taxon>Bdellovibrionota</taxon>
        <taxon>Bdellovibrionia</taxon>
        <taxon>Bdellovibrionales</taxon>
        <taxon>Pseudobdellovibrionaceae</taxon>
        <taxon>Pseudobdellovibrio</taxon>
    </lineage>
</organism>
<protein>
    <recommendedName>
        <fullName evidence="3">DUF429 domain-containing protein</fullName>
    </recommendedName>
</protein>
<dbReference type="PATRIC" id="fig|1184267.3.peg.832"/>
<evidence type="ECO:0008006" key="3">
    <source>
        <dbReference type="Google" id="ProtNLM"/>
    </source>
</evidence>
<dbReference type="RefSeq" id="WP_015469530.1">
    <property type="nucleotide sequence ID" value="NC_020813.1"/>
</dbReference>
<dbReference type="Proteomes" id="UP000012040">
    <property type="component" value="Chromosome"/>
</dbReference>
<name>M4V9C4_9BACT</name>
<evidence type="ECO:0000313" key="1">
    <source>
        <dbReference type="EMBL" id="AGH95040.1"/>
    </source>
</evidence>
<dbReference type="KEGG" id="bex:A11Q_822"/>
<keyword evidence="2" id="KW-1185">Reference proteome</keyword>
<dbReference type="EMBL" id="CP003537">
    <property type="protein sequence ID" value="AGH95040.1"/>
    <property type="molecule type" value="Genomic_DNA"/>
</dbReference>
<accession>M4V9C4</accession>
<sequence length="297" mass="34734">MSKRKVSVPERKTDQSSDRVESKQVLRFIGISLAGGKSDKACIAVLEYYPENKKVFLSRLFEKIKSEEKISGDLKIHELIEQNHESTPYVAFDTAWNLPSCLTCKLKCPGYENCHEPHIEWMWRHWQDKQKKKRPKKLFTPYTQRCIEMYLQTELEESFNLHHAMGANSAPLLARASFIRRRLTSNFIEVYPKLTLWRLGKSLNMMKSQLRGHKAAFGGDAARSQFLTALNEHNIAFVYHQDMKLMVENGHAFDAFLCGFTAYLKYKKLTEDRPKGFPKVEDWIEFPKQDLKIKDFF</sequence>
<dbReference type="InterPro" id="IPR007362">
    <property type="entry name" value="DUF429"/>
</dbReference>
<gene>
    <name evidence="1" type="ORF">A11Q_822</name>
</gene>
<evidence type="ECO:0000313" key="2">
    <source>
        <dbReference type="Proteomes" id="UP000012040"/>
    </source>
</evidence>
<dbReference type="AlphaFoldDB" id="M4V9C4"/>
<dbReference type="HOGENOM" id="CLU_081501_0_0_7"/>
<reference evidence="1 2" key="1">
    <citation type="journal article" date="2013" name="ISME J.">
        <title>By their genes ye shall know them: genomic signatures of predatory bacteria.</title>
        <authorList>
            <person name="Pasternak Z."/>
            <person name="Pietrokovski S."/>
            <person name="Rotem O."/>
            <person name="Gophna U."/>
            <person name="Lurie-Weinberger M.N."/>
            <person name="Jurkevitch E."/>
        </authorList>
    </citation>
    <scope>NUCLEOTIDE SEQUENCE [LARGE SCALE GENOMIC DNA]</scope>
    <source>
        <strain evidence="1 2">JSS</strain>
    </source>
</reference>
<dbReference type="OrthoDB" id="5289816at2"/>
<dbReference type="STRING" id="1184267.A11Q_822"/>